<gene>
    <name evidence="2" type="ORF">BDN70DRAFT_12848</name>
</gene>
<reference evidence="2" key="1">
    <citation type="submission" date="2020-11" db="EMBL/GenBank/DDBJ databases">
        <authorList>
            <consortium name="DOE Joint Genome Institute"/>
            <person name="Ahrendt S."/>
            <person name="Riley R."/>
            <person name="Andreopoulos W."/>
            <person name="Labutti K."/>
            <person name="Pangilinan J."/>
            <person name="Ruiz-Duenas F.J."/>
            <person name="Barrasa J.M."/>
            <person name="Sanchez-Garcia M."/>
            <person name="Camarero S."/>
            <person name="Miyauchi S."/>
            <person name="Serrano A."/>
            <person name="Linde D."/>
            <person name="Babiker R."/>
            <person name="Drula E."/>
            <person name="Ayuso-Fernandez I."/>
            <person name="Pacheco R."/>
            <person name="Padilla G."/>
            <person name="Ferreira P."/>
            <person name="Barriuso J."/>
            <person name="Kellner H."/>
            <person name="Castanera R."/>
            <person name="Alfaro M."/>
            <person name="Ramirez L."/>
            <person name="Pisabarro A.G."/>
            <person name="Kuo A."/>
            <person name="Tritt A."/>
            <person name="Lipzen A."/>
            <person name="He G."/>
            <person name="Yan M."/>
            <person name="Ng V."/>
            <person name="Cullen D."/>
            <person name="Martin F."/>
            <person name="Rosso M.-N."/>
            <person name="Henrissat B."/>
            <person name="Hibbett D."/>
            <person name="Martinez A.T."/>
            <person name="Grigoriev I.V."/>
        </authorList>
    </citation>
    <scope>NUCLEOTIDE SEQUENCE</scope>
    <source>
        <strain evidence="2">CIRM-BRFM 674</strain>
    </source>
</reference>
<sequence>MHYQEMSNFFYAYVGAVYIRNGLPAVQNWISKLIDPMANVNLPGAPGQPGPGFDGAQHPHINAQQGFYTPPPSQPHYAQQNYMGQAQAPPPPLYNPPPLPTTPAPPRSPYGRGGGGSTLSLVTLALVNQTAAQRGFTVTYPAAQEGPPHQPTWTVRCCSKYFTHNTTLLYHNSFISGWYRIWSRNRQEPEDC</sequence>
<accession>A0A9P6CZI3</accession>
<evidence type="ECO:0000256" key="1">
    <source>
        <dbReference type="SAM" id="MobiDB-lite"/>
    </source>
</evidence>
<proteinExistence type="predicted"/>
<evidence type="ECO:0000313" key="2">
    <source>
        <dbReference type="EMBL" id="KAF9486441.1"/>
    </source>
</evidence>
<dbReference type="AlphaFoldDB" id="A0A9P6CZI3"/>
<protein>
    <submittedName>
        <fullName evidence="2">Uncharacterized protein</fullName>
    </submittedName>
</protein>
<dbReference type="Proteomes" id="UP000807469">
    <property type="component" value="Unassembled WGS sequence"/>
</dbReference>
<dbReference type="OrthoDB" id="3353871at2759"/>
<organism evidence="2 3">
    <name type="scientific">Pholiota conissans</name>
    <dbReference type="NCBI Taxonomy" id="109636"/>
    <lineage>
        <taxon>Eukaryota</taxon>
        <taxon>Fungi</taxon>
        <taxon>Dikarya</taxon>
        <taxon>Basidiomycota</taxon>
        <taxon>Agaricomycotina</taxon>
        <taxon>Agaricomycetes</taxon>
        <taxon>Agaricomycetidae</taxon>
        <taxon>Agaricales</taxon>
        <taxon>Agaricineae</taxon>
        <taxon>Strophariaceae</taxon>
        <taxon>Pholiota</taxon>
    </lineage>
</organism>
<name>A0A9P6CZI3_9AGAR</name>
<feature type="region of interest" description="Disordered" evidence="1">
    <location>
        <begin position="44"/>
        <end position="115"/>
    </location>
</feature>
<dbReference type="EMBL" id="MU155130">
    <property type="protein sequence ID" value="KAF9486441.1"/>
    <property type="molecule type" value="Genomic_DNA"/>
</dbReference>
<feature type="compositionally biased region" description="Pro residues" evidence="1">
    <location>
        <begin position="88"/>
        <end position="108"/>
    </location>
</feature>
<evidence type="ECO:0000313" key="3">
    <source>
        <dbReference type="Proteomes" id="UP000807469"/>
    </source>
</evidence>
<keyword evidence="3" id="KW-1185">Reference proteome</keyword>
<comment type="caution">
    <text evidence="2">The sequence shown here is derived from an EMBL/GenBank/DDBJ whole genome shotgun (WGS) entry which is preliminary data.</text>
</comment>